<dbReference type="PANTHER" id="PTHR23416">
    <property type="entry name" value="SIALIC ACID SYNTHASE-RELATED"/>
    <property type="match status" value="1"/>
</dbReference>
<protein>
    <submittedName>
        <fullName evidence="1">Acyltransferase</fullName>
    </submittedName>
</protein>
<organism evidence="1 2">
    <name type="scientific">Phocaeicola vulgatus</name>
    <name type="common">Bacteroides vulgatus</name>
    <dbReference type="NCBI Taxonomy" id="821"/>
    <lineage>
        <taxon>Bacteria</taxon>
        <taxon>Pseudomonadati</taxon>
        <taxon>Bacteroidota</taxon>
        <taxon>Bacteroidia</taxon>
        <taxon>Bacteroidales</taxon>
        <taxon>Bacteroidaceae</taxon>
        <taxon>Phocaeicola</taxon>
    </lineage>
</organism>
<dbReference type="AlphaFoldDB" id="A0A415BTH0"/>
<dbReference type="EMBL" id="QRLF01000010">
    <property type="protein sequence ID" value="RHI92525.1"/>
    <property type="molecule type" value="Genomic_DNA"/>
</dbReference>
<dbReference type="GO" id="GO:0016746">
    <property type="term" value="F:acyltransferase activity"/>
    <property type="evidence" value="ECO:0007669"/>
    <property type="project" value="UniProtKB-KW"/>
</dbReference>
<dbReference type="InterPro" id="IPR001451">
    <property type="entry name" value="Hexapep"/>
</dbReference>
<dbReference type="RefSeq" id="WP_118290513.1">
    <property type="nucleotide sequence ID" value="NZ_QRLF01000010.1"/>
</dbReference>
<name>A0A415BTH0_PHOVU</name>
<evidence type="ECO:0000313" key="1">
    <source>
        <dbReference type="EMBL" id="RHI92525.1"/>
    </source>
</evidence>
<reference evidence="1 2" key="1">
    <citation type="submission" date="2018-08" db="EMBL/GenBank/DDBJ databases">
        <title>A genome reference for cultivated species of the human gut microbiota.</title>
        <authorList>
            <person name="Zou Y."/>
            <person name="Xue W."/>
            <person name="Luo G."/>
        </authorList>
    </citation>
    <scope>NUCLEOTIDE SEQUENCE [LARGE SCALE GENOMIC DNA]</scope>
    <source>
        <strain evidence="1 2">AM13-21</strain>
    </source>
</reference>
<dbReference type="InterPro" id="IPR051159">
    <property type="entry name" value="Hexapeptide_acetyltransf"/>
</dbReference>
<keyword evidence="1" id="KW-0012">Acyltransferase</keyword>
<sequence length="165" mass="18063">MTQVLKRVFYYIMLALSFCSRALRNRNLTMRLAMAAYRSQGVVFCGMPRYIHPDAYLDGSGGLYIGERVVVSTKVIVLTHDYSVNVRQMANPTLFCIDNLPKEDAGIFEGVRIGDWSFLGTGCIVLPGSTIGKYCIIGAGAVVKGNIPDYSVVAGNPAKIIKRTC</sequence>
<dbReference type="CDD" id="cd04647">
    <property type="entry name" value="LbH_MAT_like"/>
    <property type="match status" value="1"/>
</dbReference>
<dbReference type="InterPro" id="IPR011004">
    <property type="entry name" value="Trimer_LpxA-like_sf"/>
</dbReference>
<accession>A0A415BTH0</accession>
<comment type="caution">
    <text evidence="1">The sequence shown here is derived from an EMBL/GenBank/DDBJ whole genome shotgun (WGS) entry which is preliminary data.</text>
</comment>
<gene>
    <name evidence="1" type="ORF">DW150_07390</name>
</gene>
<dbReference type="SUPFAM" id="SSF51161">
    <property type="entry name" value="Trimeric LpxA-like enzymes"/>
    <property type="match status" value="1"/>
</dbReference>
<dbReference type="Proteomes" id="UP000285777">
    <property type="component" value="Unassembled WGS sequence"/>
</dbReference>
<dbReference type="Pfam" id="PF00132">
    <property type="entry name" value="Hexapep"/>
    <property type="match status" value="1"/>
</dbReference>
<dbReference type="Gene3D" id="2.160.10.10">
    <property type="entry name" value="Hexapeptide repeat proteins"/>
    <property type="match status" value="1"/>
</dbReference>
<keyword evidence="1" id="KW-0808">Transferase</keyword>
<evidence type="ECO:0000313" key="2">
    <source>
        <dbReference type="Proteomes" id="UP000285777"/>
    </source>
</evidence>
<proteinExistence type="predicted"/>